<dbReference type="InterPro" id="IPR000873">
    <property type="entry name" value="AMP-dep_synth/lig_dom"/>
</dbReference>
<dbReference type="InterPro" id="IPR042099">
    <property type="entry name" value="ANL_N_sf"/>
</dbReference>
<dbReference type="Pfam" id="PF00501">
    <property type="entry name" value="AMP-binding"/>
    <property type="match status" value="1"/>
</dbReference>
<evidence type="ECO:0000313" key="2">
    <source>
        <dbReference type="EMBL" id="SDI64203.1"/>
    </source>
</evidence>
<dbReference type="AlphaFoldDB" id="A0A1G8M8M6"/>
<sequence length="118" mass="13378">MMNTPLTVAPMLERAETYFPKKEVVSRTLDTVHRLTYRDIGKRTRALASALESIGVQRGARIGSLAWNHHRHLEAYFGVPGMGGVLHMINIRLPEEHLVHVINHAEDRVLLIDEDCCL</sequence>
<dbReference type="PANTHER" id="PTHR43767">
    <property type="entry name" value="LONG-CHAIN-FATTY-ACID--COA LIGASE"/>
    <property type="match status" value="1"/>
</dbReference>
<name>A0A1G8M8M6_9BACI</name>
<gene>
    <name evidence="2" type="ORF">SAMN04488123_10429</name>
</gene>
<evidence type="ECO:0000259" key="1">
    <source>
        <dbReference type="Pfam" id="PF00501"/>
    </source>
</evidence>
<dbReference type="Gene3D" id="3.40.50.12780">
    <property type="entry name" value="N-terminal domain of ligase-like"/>
    <property type="match status" value="1"/>
</dbReference>
<accession>A0A1G8M8M6</accession>
<keyword evidence="3" id="KW-1185">Reference proteome</keyword>
<dbReference type="EMBL" id="FNEN01000004">
    <property type="protein sequence ID" value="SDI64203.1"/>
    <property type="molecule type" value="Genomic_DNA"/>
</dbReference>
<protein>
    <submittedName>
        <fullName evidence="2">AMP-binding enzyme</fullName>
    </submittedName>
</protein>
<organism evidence="2 3">
    <name type="scientific">Natribacillus halophilus</name>
    <dbReference type="NCBI Taxonomy" id="549003"/>
    <lineage>
        <taxon>Bacteria</taxon>
        <taxon>Bacillati</taxon>
        <taxon>Bacillota</taxon>
        <taxon>Bacilli</taxon>
        <taxon>Bacillales</taxon>
        <taxon>Bacillaceae</taxon>
        <taxon>Natribacillus</taxon>
    </lineage>
</organism>
<feature type="domain" description="AMP-dependent synthetase/ligase" evidence="1">
    <location>
        <begin position="13"/>
        <end position="112"/>
    </location>
</feature>
<dbReference type="InterPro" id="IPR050237">
    <property type="entry name" value="ATP-dep_AMP-bd_enzyme"/>
</dbReference>
<dbReference type="Proteomes" id="UP000198853">
    <property type="component" value="Unassembled WGS sequence"/>
</dbReference>
<reference evidence="2 3" key="1">
    <citation type="submission" date="2016-10" db="EMBL/GenBank/DDBJ databases">
        <authorList>
            <person name="de Groot N.N."/>
        </authorList>
    </citation>
    <scope>NUCLEOTIDE SEQUENCE [LARGE SCALE GENOMIC DNA]</scope>
    <source>
        <strain evidence="2 3">DSM 21771</strain>
    </source>
</reference>
<proteinExistence type="predicted"/>
<evidence type="ECO:0000313" key="3">
    <source>
        <dbReference type="Proteomes" id="UP000198853"/>
    </source>
</evidence>
<dbReference type="SUPFAM" id="SSF56801">
    <property type="entry name" value="Acetyl-CoA synthetase-like"/>
    <property type="match status" value="1"/>
</dbReference>
<dbReference type="PANTHER" id="PTHR43767:SF11">
    <property type="entry name" value="MEDIUM-CHAIN-FATTY-ACID--COA LIGASE"/>
    <property type="match status" value="1"/>
</dbReference>